<dbReference type="PROSITE" id="PS00107">
    <property type="entry name" value="PROTEIN_KINASE_ATP"/>
    <property type="match status" value="1"/>
</dbReference>
<dbReference type="PROSITE" id="PS00108">
    <property type="entry name" value="PROTEIN_KINASE_ST"/>
    <property type="match status" value="1"/>
</dbReference>
<dbReference type="InterPro" id="IPR051681">
    <property type="entry name" value="Ser/Thr_Kinases-Pseudokinases"/>
</dbReference>
<evidence type="ECO:0000313" key="10">
    <source>
        <dbReference type="Proteomes" id="UP000663855"/>
    </source>
</evidence>
<evidence type="ECO:0000256" key="5">
    <source>
        <dbReference type="SAM" id="Coils"/>
    </source>
</evidence>
<dbReference type="InterPro" id="IPR008271">
    <property type="entry name" value="Ser/Thr_kinase_AS"/>
</dbReference>
<evidence type="ECO:0000256" key="3">
    <source>
        <dbReference type="ARBA" id="ARBA00022840"/>
    </source>
</evidence>
<evidence type="ECO:0000256" key="1">
    <source>
        <dbReference type="ARBA" id="ARBA00022527"/>
    </source>
</evidence>
<keyword evidence="3 4" id="KW-0067">ATP-binding</keyword>
<dbReference type="OrthoDB" id="339325at2759"/>
<dbReference type="InterPro" id="IPR059179">
    <property type="entry name" value="MLKL-like_MCAfunc"/>
</dbReference>
<evidence type="ECO:0000259" key="7">
    <source>
        <dbReference type="PROSITE" id="PS50011"/>
    </source>
</evidence>
<dbReference type="EMBL" id="CAJNOV010014220">
    <property type="protein sequence ID" value="CAF1542506.1"/>
    <property type="molecule type" value="Genomic_DNA"/>
</dbReference>
<dbReference type="AlphaFoldDB" id="A0A815WIU6"/>
<evidence type="ECO:0000313" key="8">
    <source>
        <dbReference type="EMBL" id="CAF1286022.1"/>
    </source>
</evidence>
<dbReference type="SUPFAM" id="SSF56112">
    <property type="entry name" value="Protein kinase-like (PK-like)"/>
    <property type="match status" value="1"/>
</dbReference>
<reference evidence="9" key="1">
    <citation type="submission" date="2021-02" db="EMBL/GenBank/DDBJ databases">
        <authorList>
            <person name="Nowell W R."/>
        </authorList>
    </citation>
    <scope>NUCLEOTIDE SEQUENCE</scope>
</reference>
<dbReference type="EMBL" id="CAJNOW010000631">
    <property type="protein sequence ID" value="CAF1286022.1"/>
    <property type="molecule type" value="Genomic_DNA"/>
</dbReference>
<dbReference type="Gene3D" id="1.10.510.10">
    <property type="entry name" value="Transferase(Phosphotransferase) domain 1"/>
    <property type="match status" value="1"/>
</dbReference>
<accession>A0A815WIU6</accession>
<keyword evidence="1" id="KW-0723">Serine/threonine-protein kinase</keyword>
<dbReference type="CDD" id="cd13999">
    <property type="entry name" value="STKc_MAP3K-like"/>
    <property type="match status" value="1"/>
</dbReference>
<feature type="region of interest" description="Disordered" evidence="6">
    <location>
        <begin position="575"/>
        <end position="681"/>
    </location>
</feature>
<dbReference type="InterPro" id="IPR011009">
    <property type="entry name" value="Kinase-like_dom_sf"/>
</dbReference>
<dbReference type="InterPro" id="IPR054000">
    <property type="entry name" value="MLKL_N"/>
</dbReference>
<dbReference type="Proteomes" id="UP000663834">
    <property type="component" value="Unassembled WGS sequence"/>
</dbReference>
<dbReference type="CDD" id="cd21037">
    <property type="entry name" value="MLKL_NTD"/>
    <property type="match status" value="1"/>
</dbReference>
<feature type="domain" description="Protein kinase" evidence="7">
    <location>
        <begin position="209"/>
        <end position="480"/>
    </location>
</feature>
<dbReference type="GO" id="GO:0005524">
    <property type="term" value="F:ATP binding"/>
    <property type="evidence" value="ECO:0007669"/>
    <property type="project" value="UniProtKB-UniRule"/>
</dbReference>
<dbReference type="GO" id="GO:0004674">
    <property type="term" value="F:protein serine/threonine kinase activity"/>
    <property type="evidence" value="ECO:0007669"/>
    <property type="project" value="UniProtKB-KW"/>
</dbReference>
<dbReference type="InterPro" id="IPR036537">
    <property type="entry name" value="Adaptor_Cbl_N_dom_sf"/>
</dbReference>
<proteinExistence type="predicted"/>
<keyword evidence="2 4" id="KW-0547">Nucleotide-binding</keyword>
<evidence type="ECO:0000256" key="4">
    <source>
        <dbReference type="PROSITE-ProRule" id="PRU10141"/>
    </source>
</evidence>
<organism evidence="9 10">
    <name type="scientific">Rotaria magnacalcarata</name>
    <dbReference type="NCBI Taxonomy" id="392030"/>
    <lineage>
        <taxon>Eukaryota</taxon>
        <taxon>Metazoa</taxon>
        <taxon>Spiralia</taxon>
        <taxon>Gnathifera</taxon>
        <taxon>Rotifera</taxon>
        <taxon>Eurotatoria</taxon>
        <taxon>Bdelloidea</taxon>
        <taxon>Philodinida</taxon>
        <taxon>Philodinidae</taxon>
        <taxon>Rotaria</taxon>
    </lineage>
</organism>
<dbReference type="SMART" id="SM00220">
    <property type="entry name" value="S_TKc"/>
    <property type="match status" value="1"/>
</dbReference>
<gene>
    <name evidence="9" type="ORF">CJN711_LOCUS29816</name>
    <name evidence="8" type="ORF">KQP761_LOCUS4029</name>
</gene>
<evidence type="ECO:0000313" key="9">
    <source>
        <dbReference type="EMBL" id="CAF1542506.1"/>
    </source>
</evidence>
<dbReference type="Pfam" id="PF07714">
    <property type="entry name" value="PK_Tyr_Ser-Thr"/>
    <property type="match status" value="1"/>
</dbReference>
<dbReference type="GO" id="GO:0007166">
    <property type="term" value="P:cell surface receptor signaling pathway"/>
    <property type="evidence" value="ECO:0007669"/>
    <property type="project" value="InterPro"/>
</dbReference>
<feature type="compositionally biased region" description="Polar residues" evidence="6">
    <location>
        <begin position="647"/>
        <end position="656"/>
    </location>
</feature>
<feature type="compositionally biased region" description="Low complexity" evidence="6">
    <location>
        <begin position="608"/>
        <end position="639"/>
    </location>
</feature>
<evidence type="ECO:0000256" key="6">
    <source>
        <dbReference type="SAM" id="MobiDB-lite"/>
    </source>
</evidence>
<feature type="coiled-coil region" evidence="5">
    <location>
        <begin position="120"/>
        <end position="157"/>
    </location>
</feature>
<dbReference type="PROSITE" id="PS50011">
    <property type="entry name" value="PROTEIN_KINASE_DOM"/>
    <property type="match status" value="1"/>
</dbReference>
<evidence type="ECO:0000256" key="2">
    <source>
        <dbReference type="ARBA" id="ARBA00022741"/>
    </source>
</evidence>
<dbReference type="Pfam" id="PF22215">
    <property type="entry name" value="MLKL_N"/>
    <property type="match status" value="1"/>
</dbReference>
<feature type="compositionally biased region" description="Polar residues" evidence="6">
    <location>
        <begin position="663"/>
        <end position="676"/>
    </location>
</feature>
<keyword evidence="5" id="KW-0175">Coiled coil</keyword>
<sequence length="703" mass="81931">MTSLPTNRIVDLRNEIHKNLPQVHANKVQCKRLCQRIDQLIEPIERLEHATSLIVREETRPILDRLLQCVDDCNQYIEKLKSPEEWYEEVYEYKRSDETFKELNKRLSQIGQDLSLGLNIQELFDRKQDEEDRQKDLKDLNKKLDEISQKMLEKQCEQYKLIDKMIDRRFQSFRFYLAQNLLMQQDFNQSQELQEKYQYFLHIPYKDLYIEEKLVGSGGFADVYKAHWLTHHDQVAVKMIRINNLSNIENDFYREISTMYRIRYENILSVFGACVEPNLYAIVVEYMPLGSLYDVLHKKREQISLDWLDRYSIAWQMTKSINYLHNLNPMILHRDIKSMNFLLKYNGPSNQKYLVKVCDFGLAEIRRETLLQSAAFPSLQLVGSFYWKAPELFTPHSRYTKQSDIYSLGVVFWELATARIPWDEYEDATIVLVQLKTGERPTIPSDVPELYKSVIHDAWHQNPQKRPTCFQLMERLHKQLDQIESSTIVTTEKTIIDLHSPETEIEQPTDALNSIGHTDSTVTAIQVADEENEEKSLANNLPTVVMTESFHIETQIADETLVKPTKPIESELPLELNRLSSSSNKTESQSQTVLSVENKVESEPSPPERSASFSTENMTEEQNQTEFESTQQPSTPSSSMHTKEEQNQAASSSTVNTEEKSFKTTQGLTANSSTYNPPYYPFDGAFGPIYRLEKRRPLHGNSK</sequence>
<name>A0A815WIU6_9BILA</name>
<dbReference type="Gene3D" id="1.20.930.20">
    <property type="entry name" value="Adaptor protein Cbl, N-terminal domain"/>
    <property type="match status" value="1"/>
</dbReference>
<dbReference type="InterPro" id="IPR001245">
    <property type="entry name" value="Ser-Thr/Tyr_kinase_cat_dom"/>
</dbReference>
<comment type="caution">
    <text evidence="9">The sequence shown here is derived from an EMBL/GenBank/DDBJ whole genome shotgun (WGS) entry which is preliminary data.</text>
</comment>
<dbReference type="InterPro" id="IPR017441">
    <property type="entry name" value="Protein_kinase_ATP_BS"/>
</dbReference>
<keyword evidence="1" id="KW-0418">Kinase</keyword>
<feature type="compositionally biased region" description="Low complexity" evidence="6">
    <location>
        <begin position="580"/>
        <end position="592"/>
    </location>
</feature>
<dbReference type="InterPro" id="IPR000719">
    <property type="entry name" value="Prot_kinase_dom"/>
</dbReference>
<dbReference type="Proteomes" id="UP000663855">
    <property type="component" value="Unassembled WGS sequence"/>
</dbReference>
<protein>
    <recommendedName>
        <fullName evidence="7">Protein kinase domain-containing protein</fullName>
    </recommendedName>
</protein>
<keyword evidence="1" id="KW-0808">Transferase</keyword>
<feature type="binding site" evidence="4">
    <location>
        <position position="238"/>
    </location>
    <ligand>
        <name>ATP</name>
        <dbReference type="ChEBI" id="CHEBI:30616"/>
    </ligand>
</feature>
<dbReference type="PANTHER" id="PTHR44329">
    <property type="entry name" value="SERINE/THREONINE-PROTEIN KINASE TNNI3K-RELATED"/>
    <property type="match status" value="1"/>
</dbReference>